<evidence type="ECO:0000313" key="1">
    <source>
        <dbReference type="EMBL" id="KAK7261525.1"/>
    </source>
</evidence>
<name>A0AAN9EUN9_CROPI</name>
<sequence>MYLEAFHVTNRRAEVSEYESVLNPDCIMIEGIQFVSQPLLWLRKILSEEQALRLMRICAWKHFNTDSDTKEFWRQKGTILQFISKWFSFKPCFPVF</sequence>
<dbReference type="Proteomes" id="UP001372338">
    <property type="component" value="Unassembled WGS sequence"/>
</dbReference>
<accession>A0AAN9EUN9</accession>
<reference evidence="1 2" key="1">
    <citation type="submission" date="2024-01" db="EMBL/GenBank/DDBJ databases">
        <title>The genomes of 5 underutilized Papilionoideae crops provide insights into root nodulation and disease resistanc.</title>
        <authorList>
            <person name="Yuan L."/>
        </authorList>
    </citation>
    <scope>NUCLEOTIDE SEQUENCE [LARGE SCALE GENOMIC DNA]</scope>
    <source>
        <strain evidence="1">ZHUSHIDOU_FW_LH</strain>
        <tissue evidence="1">Leaf</tissue>
    </source>
</reference>
<comment type="caution">
    <text evidence="1">The sequence shown here is derived from an EMBL/GenBank/DDBJ whole genome shotgun (WGS) entry which is preliminary data.</text>
</comment>
<protein>
    <submittedName>
        <fullName evidence="1">Uncharacterized protein</fullName>
    </submittedName>
</protein>
<dbReference type="AlphaFoldDB" id="A0AAN9EUN9"/>
<dbReference type="EMBL" id="JAYWIO010000005">
    <property type="protein sequence ID" value="KAK7261525.1"/>
    <property type="molecule type" value="Genomic_DNA"/>
</dbReference>
<organism evidence="1 2">
    <name type="scientific">Crotalaria pallida</name>
    <name type="common">Smooth rattlebox</name>
    <name type="synonym">Crotalaria striata</name>
    <dbReference type="NCBI Taxonomy" id="3830"/>
    <lineage>
        <taxon>Eukaryota</taxon>
        <taxon>Viridiplantae</taxon>
        <taxon>Streptophyta</taxon>
        <taxon>Embryophyta</taxon>
        <taxon>Tracheophyta</taxon>
        <taxon>Spermatophyta</taxon>
        <taxon>Magnoliopsida</taxon>
        <taxon>eudicotyledons</taxon>
        <taxon>Gunneridae</taxon>
        <taxon>Pentapetalae</taxon>
        <taxon>rosids</taxon>
        <taxon>fabids</taxon>
        <taxon>Fabales</taxon>
        <taxon>Fabaceae</taxon>
        <taxon>Papilionoideae</taxon>
        <taxon>50 kb inversion clade</taxon>
        <taxon>genistoids sensu lato</taxon>
        <taxon>core genistoids</taxon>
        <taxon>Crotalarieae</taxon>
        <taxon>Crotalaria</taxon>
    </lineage>
</organism>
<keyword evidence="2" id="KW-1185">Reference proteome</keyword>
<proteinExistence type="predicted"/>
<gene>
    <name evidence="1" type="ORF">RIF29_27839</name>
</gene>
<evidence type="ECO:0000313" key="2">
    <source>
        <dbReference type="Proteomes" id="UP001372338"/>
    </source>
</evidence>